<dbReference type="RefSeq" id="WP_069779662.1">
    <property type="nucleotide sequence ID" value="NZ_CP017248.1"/>
</dbReference>
<feature type="region of interest" description="Disordered" evidence="1">
    <location>
        <begin position="319"/>
        <end position="346"/>
    </location>
</feature>
<evidence type="ECO:0000256" key="1">
    <source>
        <dbReference type="SAM" id="MobiDB-lite"/>
    </source>
</evidence>
<protein>
    <submittedName>
        <fullName evidence="2">Uncharacterized protein</fullName>
    </submittedName>
</protein>
<evidence type="ECO:0000313" key="2">
    <source>
        <dbReference type="EMBL" id="AOR33081.1"/>
    </source>
</evidence>
<reference evidence="3" key="1">
    <citation type="submission" date="2016-09" db="EMBL/GenBank/DDBJ databases">
        <title>Streptomyces puniciscabiei strain:TW1S1 Genome sequencing and assembly.</title>
        <authorList>
            <person name="Kim M.-K."/>
            <person name="Kim S.B."/>
        </authorList>
    </citation>
    <scope>NUCLEOTIDE SEQUENCE [LARGE SCALE GENOMIC DNA]</scope>
    <source>
        <strain evidence="3">TW1S1</strain>
    </source>
</reference>
<keyword evidence="3" id="KW-1185">Reference proteome</keyword>
<sequence>MSPQPIPKYIERLALRIAKEEAEQARKANTRDGARAIARRVEAEAEAAGFSSAKEYVEALTKDSKGVTPPEGTSPTSAFWSHGTEHPDAPPNWKGEHFLDNRYIAEAWARTQNARHAGSAQTLETTEAGRHLNEMYLFEDRVLKELGGADEGFTYDWARSIWAGISETYAKAAKGPAVVFAQTAHTRSILYNTELPALQANQQVGLDGIHFAYTPPGGWSPEAKEELGADAVRAQLQVDDPTLPHYIDPKTYAQQEPAVRQAAVEASCAAVAAERTPVVAAERTPAEPAAKAGTPAPKPAASVPVWQLGFKPVPTALRTQPAGAAVTPPAPPAPALGKESTETGLG</sequence>
<evidence type="ECO:0000313" key="3">
    <source>
        <dbReference type="Proteomes" id="UP000094960"/>
    </source>
</evidence>
<dbReference type="SUPFAM" id="SSF52309">
    <property type="entry name" value="N-(deoxy)ribosyltransferase-like"/>
    <property type="match status" value="1"/>
</dbReference>
<accession>A0A1D7YBY1</accession>
<name>A0A1D7YBY1_9ACTN</name>
<dbReference type="AlphaFoldDB" id="A0A1D7YBY1"/>
<gene>
    <name evidence="2" type="ORF">BFF78_20235</name>
</gene>
<dbReference type="KEGG" id="spun:BFF78_20235"/>
<dbReference type="EMBL" id="CP017248">
    <property type="protein sequence ID" value="AOR33081.1"/>
    <property type="molecule type" value="Genomic_DNA"/>
</dbReference>
<proteinExistence type="predicted"/>
<dbReference type="Proteomes" id="UP000094960">
    <property type="component" value="Chromosome"/>
</dbReference>
<feature type="region of interest" description="Disordered" evidence="1">
    <location>
        <begin position="62"/>
        <end position="93"/>
    </location>
</feature>
<organism evidence="2 3">
    <name type="scientific">Streptomyces fodineus</name>
    <dbReference type="NCBI Taxonomy" id="1904616"/>
    <lineage>
        <taxon>Bacteria</taxon>
        <taxon>Bacillati</taxon>
        <taxon>Actinomycetota</taxon>
        <taxon>Actinomycetes</taxon>
        <taxon>Kitasatosporales</taxon>
        <taxon>Streptomycetaceae</taxon>
        <taxon>Streptomyces</taxon>
    </lineage>
</organism>
<feature type="compositionally biased region" description="Basic and acidic residues" evidence="1">
    <location>
        <begin position="83"/>
        <end position="93"/>
    </location>
</feature>